<comment type="caution">
    <text evidence="3">The sequence shown here is derived from an EMBL/GenBank/DDBJ whole genome shotgun (WGS) entry which is preliminary data.</text>
</comment>
<evidence type="ECO:0000256" key="1">
    <source>
        <dbReference type="SAM" id="Phobius"/>
    </source>
</evidence>
<reference evidence="3" key="1">
    <citation type="submission" date="2020-12" db="EMBL/GenBank/DDBJ databases">
        <authorList>
            <person name="Huq M.A."/>
        </authorList>
    </citation>
    <scope>NUCLEOTIDE SEQUENCE</scope>
    <source>
        <strain evidence="3">MAHUQ-46</strain>
    </source>
</reference>
<dbReference type="InterPro" id="IPR005151">
    <property type="entry name" value="Tail-specific_protease"/>
</dbReference>
<dbReference type="InterPro" id="IPR036034">
    <property type="entry name" value="PDZ_sf"/>
</dbReference>
<dbReference type="GO" id="GO:0006508">
    <property type="term" value="P:proteolysis"/>
    <property type="evidence" value="ECO:0007669"/>
    <property type="project" value="InterPro"/>
</dbReference>
<organism evidence="3 4">
    <name type="scientific">Paenibacillus roseus</name>
    <dbReference type="NCBI Taxonomy" id="2798579"/>
    <lineage>
        <taxon>Bacteria</taxon>
        <taxon>Bacillati</taxon>
        <taxon>Bacillota</taxon>
        <taxon>Bacilli</taxon>
        <taxon>Bacillales</taxon>
        <taxon>Paenibacillaceae</taxon>
        <taxon>Paenibacillus</taxon>
    </lineage>
</organism>
<keyword evidence="1" id="KW-1133">Transmembrane helix</keyword>
<dbReference type="InterPro" id="IPR029045">
    <property type="entry name" value="ClpP/crotonase-like_dom_sf"/>
</dbReference>
<feature type="transmembrane region" description="Helical" evidence="1">
    <location>
        <begin position="105"/>
        <end position="128"/>
    </location>
</feature>
<feature type="transmembrane region" description="Helical" evidence="1">
    <location>
        <begin position="67"/>
        <end position="85"/>
    </location>
</feature>
<dbReference type="RefSeq" id="WP_199018988.1">
    <property type="nucleotide sequence ID" value="NZ_JAELUP010000027.1"/>
</dbReference>
<name>A0A934J272_9BACL</name>
<keyword evidence="1" id="KW-0812">Transmembrane</keyword>
<protein>
    <recommendedName>
        <fullName evidence="2">Tail specific protease domain-containing protein</fullName>
    </recommendedName>
</protein>
<dbReference type="Pfam" id="PF03572">
    <property type="entry name" value="Peptidase_S41"/>
    <property type="match status" value="1"/>
</dbReference>
<dbReference type="EMBL" id="JAELUP010000027">
    <property type="protein sequence ID" value="MBJ6361440.1"/>
    <property type="molecule type" value="Genomic_DNA"/>
</dbReference>
<accession>A0A934J272</accession>
<feature type="transmembrane region" description="Helical" evidence="1">
    <location>
        <begin position="43"/>
        <end position="61"/>
    </location>
</feature>
<dbReference type="Gene3D" id="2.30.42.10">
    <property type="match status" value="1"/>
</dbReference>
<dbReference type="AlphaFoldDB" id="A0A934J272"/>
<dbReference type="Proteomes" id="UP000640274">
    <property type="component" value="Unassembled WGS sequence"/>
</dbReference>
<sequence length="575" mass="64043">MMEVVVGVVDSFKWFTVFTMLLCILNVVILIGCALPLRKRYRWFGFLPGLGILIAAASMIYGDFSLTALVLYGLTGIIFIGTLKLTCHAFKRGKGKSSPGKRGPVLAATIAALCVLGLAPIVLALLYAGETRYNPVSELGSMSYSQAFTAMNDRLSREYPFGAWKQIDWEQLEKQYKPIFEQADQEQDKTLYYKTLRHYLFGFRDGHVRIVNERLFDGNDIFKREAGGGFGLSAAQLDTGKIRVTLVVKDSPADKSGIKTGAELLTWDGIAATEAFNEASWSETPAATDEVKRINQGRFMVRGVVGQTVQVEFQNIGEQETSRAELIAYDDQFETLKQTRPKLKKEDAPLEAKMLDNGYGYMKIRHFLAEEIFTGPGQTVEQQLRLFQANQAKGVILDLRDNPGGADQLAAKLAEYFTSDKTFYEHASYYNRNRGEFELNRPETRYVNPSTKVNFTGKIAILINNRTASSGEGVPLVLKGRSNVKIVGFTSTAASFGLLSAPIEFEMPEGYVVQFPDGRSLNYSQIIQVDSDYNGKGGVAPDVKVPLNEETFRQKYMDGQDVELNYAIEALEQIK</sequence>
<keyword evidence="1" id="KW-0472">Membrane</keyword>
<dbReference type="Gene3D" id="3.90.226.10">
    <property type="entry name" value="2-enoyl-CoA Hydratase, Chain A, domain 1"/>
    <property type="match status" value="1"/>
</dbReference>
<evidence type="ECO:0000313" key="3">
    <source>
        <dbReference type="EMBL" id="MBJ6361440.1"/>
    </source>
</evidence>
<dbReference type="GO" id="GO:0004175">
    <property type="term" value="F:endopeptidase activity"/>
    <property type="evidence" value="ECO:0007669"/>
    <property type="project" value="TreeGrafter"/>
</dbReference>
<evidence type="ECO:0000313" key="4">
    <source>
        <dbReference type="Proteomes" id="UP000640274"/>
    </source>
</evidence>
<dbReference type="PANTHER" id="PTHR32060">
    <property type="entry name" value="TAIL-SPECIFIC PROTEASE"/>
    <property type="match status" value="1"/>
</dbReference>
<keyword evidence="4" id="KW-1185">Reference proteome</keyword>
<dbReference type="PANTHER" id="PTHR32060:SF22">
    <property type="entry name" value="CARBOXYL-TERMINAL-PROCESSING PEPTIDASE 3, CHLOROPLASTIC"/>
    <property type="match status" value="1"/>
</dbReference>
<dbReference type="SMART" id="SM00245">
    <property type="entry name" value="TSPc"/>
    <property type="match status" value="1"/>
</dbReference>
<feature type="domain" description="Tail specific protease" evidence="2">
    <location>
        <begin position="331"/>
        <end position="546"/>
    </location>
</feature>
<feature type="transmembrane region" description="Helical" evidence="1">
    <location>
        <begin position="12"/>
        <end position="31"/>
    </location>
</feature>
<evidence type="ECO:0000259" key="2">
    <source>
        <dbReference type="SMART" id="SM00245"/>
    </source>
</evidence>
<gene>
    <name evidence="3" type="ORF">JFN88_08995</name>
</gene>
<dbReference type="GO" id="GO:0008236">
    <property type="term" value="F:serine-type peptidase activity"/>
    <property type="evidence" value="ECO:0007669"/>
    <property type="project" value="InterPro"/>
</dbReference>
<dbReference type="Gene3D" id="3.30.750.44">
    <property type="match status" value="1"/>
</dbReference>
<dbReference type="SUPFAM" id="SSF52096">
    <property type="entry name" value="ClpP/crotonase"/>
    <property type="match status" value="1"/>
</dbReference>
<proteinExistence type="predicted"/>